<dbReference type="Proteomes" id="UP000595198">
    <property type="component" value="Chromosome"/>
</dbReference>
<dbReference type="Proteomes" id="UP000594774">
    <property type="component" value="Chromosome"/>
</dbReference>
<accession>A0AB37GET9</accession>
<evidence type="ECO:0000313" key="5">
    <source>
        <dbReference type="Proteomes" id="UP000594774"/>
    </source>
</evidence>
<evidence type="ECO:0000313" key="3">
    <source>
        <dbReference type="EMBL" id="QPR31569.1"/>
    </source>
</evidence>
<feature type="region of interest" description="Disordered" evidence="2">
    <location>
        <begin position="196"/>
        <end position="227"/>
    </location>
</feature>
<evidence type="ECO:0000256" key="1">
    <source>
        <dbReference type="SAM" id="Coils"/>
    </source>
</evidence>
<dbReference type="EMBL" id="CP065628">
    <property type="protein sequence ID" value="QPR31569.1"/>
    <property type="molecule type" value="Genomic_DNA"/>
</dbReference>
<dbReference type="EMBL" id="CP066023">
    <property type="protein sequence ID" value="QQB83449.1"/>
    <property type="molecule type" value="Genomic_DNA"/>
</dbReference>
<evidence type="ECO:0000256" key="2">
    <source>
        <dbReference type="SAM" id="MobiDB-lite"/>
    </source>
</evidence>
<proteinExistence type="predicted"/>
<sequence>MTEDHQEPLDTNQETDAAIQETDIPTSQEDTPANQEAEDTATGQAPHIAELEKRLKSANSEAATRRQKQREAEARIEELEAEVERIHQERREELIARHLDRIGFPTAPREMFPGQGPLEDIAKDADKIQSIAIDLINDWLEWDRSDIEHALRNRGFSPASIKKITTNIYFLTEIGFDRNPDWETITEAIKAYQENVPSEPRFPGEMPYDGSPSTPSSRVMTVFDKKR</sequence>
<dbReference type="RefSeq" id="WP_070566771.1">
    <property type="nucleotide sequence ID" value="NZ_CP065628.1"/>
</dbReference>
<keyword evidence="6" id="KW-1185">Reference proteome</keyword>
<evidence type="ECO:0000313" key="6">
    <source>
        <dbReference type="Proteomes" id="UP000595198"/>
    </source>
</evidence>
<evidence type="ECO:0000313" key="4">
    <source>
        <dbReference type="EMBL" id="QQB83449.1"/>
    </source>
</evidence>
<keyword evidence="1" id="KW-0175">Coiled coil</keyword>
<reference evidence="5 6" key="1">
    <citation type="submission" date="2020-12" db="EMBL/GenBank/DDBJ databases">
        <title>FDA dAtabase for Regulatory Grade micrObial Sequences (FDA-ARGOS): Supporting development and validation of Infectious Disease Dx tests.</title>
        <authorList>
            <person name="Sproer C."/>
            <person name="Gronow S."/>
            <person name="Severitt S."/>
            <person name="Schroder I."/>
            <person name="Tallon L."/>
            <person name="Sadzewicz L."/>
            <person name="Zhao X."/>
            <person name="Boylan J."/>
            <person name="Ott S."/>
            <person name="Bowen H."/>
            <person name="Vavikolanu K."/>
            <person name="Mehta A."/>
            <person name="Aluvathingal J."/>
            <person name="Nadendla S."/>
            <person name="Lowell S."/>
            <person name="Myers T."/>
            <person name="Yan Y."/>
            <person name="Sichtig H."/>
        </authorList>
    </citation>
    <scope>NUCLEOTIDE SEQUENCE [LARGE SCALE GENOMIC DNA]</scope>
    <source>
        <strain evidence="3 5">FDAARGOS_938</strain>
        <strain evidence="4 6">FDAARGOS_991</strain>
    </source>
</reference>
<gene>
    <name evidence="3" type="ORF">I6G95_03790</name>
    <name evidence="4" type="ORF">I6H48_04370</name>
</gene>
<feature type="compositionally biased region" description="Polar residues" evidence="2">
    <location>
        <begin position="23"/>
        <end position="34"/>
    </location>
</feature>
<name>A0AB37GET9_CORAY</name>
<protein>
    <submittedName>
        <fullName evidence="3">Uncharacterized protein</fullName>
    </submittedName>
</protein>
<feature type="coiled-coil region" evidence="1">
    <location>
        <begin position="48"/>
        <end position="96"/>
    </location>
</feature>
<dbReference type="AlphaFoldDB" id="A0AB37GET9"/>
<organism evidence="3 5">
    <name type="scientific">Corynebacterium amycolatum</name>
    <dbReference type="NCBI Taxonomy" id="43765"/>
    <lineage>
        <taxon>Bacteria</taxon>
        <taxon>Bacillati</taxon>
        <taxon>Actinomycetota</taxon>
        <taxon>Actinomycetes</taxon>
        <taxon>Mycobacteriales</taxon>
        <taxon>Corynebacteriaceae</taxon>
        <taxon>Corynebacterium</taxon>
    </lineage>
</organism>
<feature type="region of interest" description="Disordered" evidence="2">
    <location>
        <begin position="1"/>
        <end position="46"/>
    </location>
</feature>